<keyword evidence="2 4" id="KW-0808">Transferase</keyword>
<evidence type="ECO:0000259" key="3">
    <source>
        <dbReference type="Pfam" id="PF00535"/>
    </source>
</evidence>
<evidence type="ECO:0000256" key="1">
    <source>
        <dbReference type="ARBA" id="ARBA00022676"/>
    </source>
</evidence>
<evidence type="ECO:0000313" key="4">
    <source>
        <dbReference type="EMBL" id="HDP15891.1"/>
    </source>
</evidence>
<dbReference type="PANTHER" id="PTHR43630">
    <property type="entry name" value="POLY-BETA-1,6-N-ACETYL-D-GLUCOSAMINE SYNTHASE"/>
    <property type="match status" value="1"/>
</dbReference>
<comment type="caution">
    <text evidence="4">The sequence shown here is derived from an EMBL/GenBank/DDBJ whole genome shotgun (WGS) entry which is preliminary data.</text>
</comment>
<dbReference type="EMBL" id="DSAY01000167">
    <property type="protein sequence ID" value="HDP15891.1"/>
    <property type="molecule type" value="Genomic_DNA"/>
</dbReference>
<gene>
    <name evidence="4" type="ORF">ENN26_09000</name>
</gene>
<dbReference type="Pfam" id="PF00535">
    <property type="entry name" value="Glycos_transf_2"/>
    <property type="match status" value="1"/>
</dbReference>
<keyword evidence="1" id="KW-0328">Glycosyltransferase</keyword>
<dbReference type="PANTHER" id="PTHR43630:SF1">
    <property type="entry name" value="POLY-BETA-1,6-N-ACETYL-D-GLUCOSAMINE SYNTHASE"/>
    <property type="match status" value="1"/>
</dbReference>
<dbReference type="Gene3D" id="3.90.550.10">
    <property type="entry name" value="Spore Coat Polysaccharide Biosynthesis Protein SpsA, Chain A"/>
    <property type="match status" value="1"/>
</dbReference>
<dbReference type="InterPro" id="IPR001173">
    <property type="entry name" value="Glyco_trans_2-like"/>
</dbReference>
<dbReference type="SUPFAM" id="SSF53448">
    <property type="entry name" value="Nucleotide-diphospho-sugar transferases"/>
    <property type="match status" value="1"/>
</dbReference>
<organism evidence="4">
    <name type="scientific">Thermofilum adornatum</name>
    <dbReference type="NCBI Taxonomy" id="1365176"/>
    <lineage>
        <taxon>Archaea</taxon>
        <taxon>Thermoproteota</taxon>
        <taxon>Thermoprotei</taxon>
        <taxon>Thermofilales</taxon>
        <taxon>Thermofilaceae</taxon>
        <taxon>Thermofilum</taxon>
    </lineage>
</organism>
<dbReference type="AlphaFoldDB" id="A0A7C1GPS1"/>
<dbReference type="GO" id="GO:0016757">
    <property type="term" value="F:glycosyltransferase activity"/>
    <property type="evidence" value="ECO:0007669"/>
    <property type="project" value="UniProtKB-KW"/>
</dbReference>
<reference evidence="4" key="1">
    <citation type="journal article" date="2020" name="mSystems">
        <title>Genome- and Community-Level Interaction Insights into Carbon Utilization and Element Cycling Functions of Hydrothermarchaeota in Hydrothermal Sediment.</title>
        <authorList>
            <person name="Zhou Z."/>
            <person name="Liu Y."/>
            <person name="Xu W."/>
            <person name="Pan J."/>
            <person name="Luo Z.H."/>
            <person name="Li M."/>
        </authorList>
    </citation>
    <scope>NUCLEOTIDE SEQUENCE [LARGE SCALE GENOMIC DNA]</scope>
    <source>
        <strain evidence="4">SpSt-116</strain>
    </source>
</reference>
<sequence>MYSIAFSVILKYFSYQRVTVSYTVIIAAHNEEKYIGNALKTVFAQTMPPEEVIVVLDRCTDKTGEIARKFPVTIIEKNEKKWVFSYAENLEIARKKVKTPFFAIVDADVELEPTYFEVLLSNINETIGCISGKVLTKSNTVLGKLLSLWEKTYKISFNRRPRGCALLVRNELLEKIGGIKDVPAPDTYIQDEIMKMGYKVEIVENVKAYHVREISLKRALKTQFNSGIARYIMGKSLLKTLGHSIVRLRPLVFAGYIYAMFSKEKQELKRKVKGAL</sequence>
<dbReference type="InterPro" id="IPR029044">
    <property type="entry name" value="Nucleotide-diphossugar_trans"/>
</dbReference>
<accession>A0A7C1GPS1</accession>
<feature type="domain" description="Glycosyltransferase 2-like" evidence="3">
    <location>
        <begin position="23"/>
        <end position="137"/>
    </location>
</feature>
<protein>
    <submittedName>
        <fullName evidence="4">Glycosyltransferase</fullName>
    </submittedName>
</protein>
<evidence type="ECO:0000256" key="2">
    <source>
        <dbReference type="ARBA" id="ARBA00022679"/>
    </source>
</evidence>
<proteinExistence type="predicted"/>
<name>A0A7C1GPS1_9CREN</name>